<sequence>NNQNYGGSSKVNFLVEAKGSRFRSMDIKDESILEILKAVETRWLSLSNVIGNLYKMMDSVLASLNEDSLEVEKAENLIPALSHFKPHLKAEIENISTDFIESINILPTYGIILSNYMDCEKIISNDLSSFVKDYAIAIIEALKERFPNSELFDTLNIF</sequence>
<keyword evidence="2" id="KW-1185">Reference proteome</keyword>
<name>A0A9N9EVD4_9GLOM</name>
<reference evidence="1" key="1">
    <citation type="submission" date="2021-06" db="EMBL/GenBank/DDBJ databases">
        <authorList>
            <person name="Kallberg Y."/>
            <person name="Tangrot J."/>
            <person name="Rosling A."/>
        </authorList>
    </citation>
    <scope>NUCLEOTIDE SEQUENCE</scope>
    <source>
        <strain evidence="1">UK204</strain>
    </source>
</reference>
<dbReference type="AlphaFoldDB" id="A0A9N9EVD4"/>
<gene>
    <name evidence="1" type="ORF">FCALED_LOCUS13279</name>
</gene>
<evidence type="ECO:0000313" key="2">
    <source>
        <dbReference type="Proteomes" id="UP000789570"/>
    </source>
</evidence>
<proteinExistence type="predicted"/>
<dbReference type="Proteomes" id="UP000789570">
    <property type="component" value="Unassembled WGS sequence"/>
</dbReference>
<dbReference type="EMBL" id="CAJVPQ010007481">
    <property type="protein sequence ID" value="CAG8697052.1"/>
    <property type="molecule type" value="Genomic_DNA"/>
</dbReference>
<dbReference type="OrthoDB" id="2417653at2759"/>
<protein>
    <submittedName>
        <fullName evidence="1">10584_t:CDS:1</fullName>
    </submittedName>
</protein>
<feature type="non-terminal residue" evidence="1">
    <location>
        <position position="1"/>
    </location>
</feature>
<evidence type="ECO:0000313" key="1">
    <source>
        <dbReference type="EMBL" id="CAG8697052.1"/>
    </source>
</evidence>
<accession>A0A9N9EVD4</accession>
<organism evidence="1 2">
    <name type="scientific">Funneliformis caledonium</name>
    <dbReference type="NCBI Taxonomy" id="1117310"/>
    <lineage>
        <taxon>Eukaryota</taxon>
        <taxon>Fungi</taxon>
        <taxon>Fungi incertae sedis</taxon>
        <taxon>Mucoromycota</taxon>
        <taxon>Glomeromycotina</taxon>
        <taxon>Glomeromycetes</taxon>
        <taxon>Glomerales</taxon>
        <taxon>Glomeraceae</taxon>
        <taxon>Funneliformis</taxon>
    </lineage>
</organism>
<comment type="caution">
    <text evidence="1">The sequence shown here is derived from an EMBL/GenBank/DDBJ whole genome shotgun (WGS) entry which is preliminary data.</text>
</comment>